<dbReference type="Pfam" id="PF00106">
    <property type="entry name" value="adh_short"/>
    <property type="match status" value="1"/>
</dbReference>
<evidence type="ECO:0000256" key="2">
    <source>
        <dbReference type="ARBA" id="ARBA00023002"/>
    </source>
</evidence>
<evidence type="ECO:0000313" key="5">
    <source>
        <dbReference type="Proteomes" id="UP000697472"/>
    </source>
</evidence>
<dbReference type="Proteomes" id="UP000697472">
    <property type="component" value="Unassembled WGS sequence"/>
</dbReference>
<protein>
    <submittedName>
        <fullName evidence="4">Short-subunit dehydrogenase</fullName>
    </submittedName>
</protein>
<proteinExistence type="inferred from homology"/>
<evidence type="ECO:0000256" key="3">
    <source>
        <dbReference type="RuleBase" id="RU000363"/>
    </source>
</evidence>
<gene>
    <name evidence="4" type="ORF">JOC28_000940</name>
</gene>
<dbReference type="InterPro" id="IPR036291">
    <property type="entry name" value="NAD(P)-bd_dom_sf"/>
</dbReference>
<keyword evidence="5" id="KW-1185">Reference proteome</keyword>
<dbReference type="EMBL" id="JAFBEH010000016">
    <property type="protein sequence ID" value="MBM7642643.1"/>
    <property type="molecule type" value="Genomic_DNA"/>
</dbReference>
<name>A0ABS2PRI1_9STRE</name>
<organism evidence="4 5">
    <name type="scientific">Streptococcus loxodontisalivarius</name>
    <dbReference type="NCBI Taxonomy" id="1349415"/>
    <lineage>
        <taxon>Bacteria</taxon>
        <taxon>Bacillati</taxon>
        <taxon>Bacillota</taxon>
        <taxon>Bacilli</taxon>
        <taxon>Lactobacillales</taxon>
        <taxon>Streptococcaceae</taxon>
        <taxon>Streptococcus</taxon>
    </lineage>
</organism>
<dbReference type="RefSeq" id="WP_205009485.1">
    <property type="nucleotide sequence ID" value="NZ_JAFBEH010000016.1"/>
</dbReference>
<accession>A0ABS2PRI1</accession>
<dbReference type="PRINTS" id="PR00081">
    <property type="entry name" value="GDHRDH"/>
</dbReference>
<dbReference type="PANTHER" id="PTHR44196:SF1">
    <property type="entry name" value="DEHYDROGENASE_REDUCTASE SDR FAMILY MEMBER 7B"/>
    <property type="match status" value="1"/>
</dbReference>
<comment type="similarity">
    <text evidence="1 3">Belongs to the short-chain dehydrogenases/reductases (SDR) family.</text>
</comment>
<dbReference type="InterPro" id="IPR020904">
    <property type="entry name" value="Sc_DH/Rdtase_CS"/>
</dbReference>
<evidence type="ECO:0000313" key="4">
    <source>
        <dbReference type="EMBL" id="MBM7642643.1"/>
    </source>
</evidence>
<dbReference type="PRINTS" id="PR00080">
    <property type="entry name" value="SDRFAMILY"/>
</dbReference>
<dbReference type="InterPro" id="IPR002347">
    <property type="entry name" value="SDR_fam"/>
</dbReference>
<dbReference type="SUPFAM" id="SSF51735">
    <property type="entry name" value="NAD(P)-binding Rossmann-fold domains"/>
    <property type="match status" value="1"/>
</dbReference>
<dbReference type="PANTHER" id="PTHR44196">
    <property type="entry name" value="DEHYDROGENASE/REDUCTASE SDR FAMILY MEMBER 7B"/>
    <property type="match status" value="1"/>
</dbReference>
<comment type="caution">
    <text evidence="4">The sequence shown here is derived from an EMBL/GenBank/DDBJ whole genome shotgun (WGS) entry which is preliminary data.</text>
</comment>
<dbReference type="PROSITE" id="PS00061">
    <property type="entry name" value="ADH_SHORT"/>
    <property type="match status" value="1"/>
</dbReference>
<dbReference type="Gene3D" id="3.40.50.720">
    <property type="entry name" value="NAD(P)-binding Rossmann-like Domain"/>
    <property type="match status" value="1"/>
</dbReference>
<reference evidence="4 5" key="1">
    <citation type="submission" date="2021-01" db="EMBL/GenBank/DDBJ databases">
        <title>Genomic Encyclopedia of Type Strains, Phase IV (KMG-IV): sequencing the most valuable type-strain genomes for metagenomic binning, comparative biology and taxonomic classification.</title>
        <authorList>
            <person name="Goeker M."/>
        </authorList>
    </citation>
    <scope>NUCLEOTIDE SEQUENCE [LARGE SCALE GENOMIC DNA]</scope>
    <source>
        <strain evidence="4 5">DSM 27382</strain>
    </source>
</reference>
<evidence type="ECO:0000256" key="1">
    <source>
        <dbReference type="ARBA" id="ARBA00006484"/>
    </source>
</evidence>
<keyword evidence="2" id="KW-0560">Oxidoreductase</keyword>
<sequence>MEKRLIVITGATGGIAQELVKLIPESDQLILMGRSQERLLEAFGSKANQHLMALDITDDAAVQEAVESIYQQFGQIDIFINNAGFGEFKAYDQYDSETIRQMFDVNTIAMINFSRLVGQKMAERGQGQLINIVSIAGLVASAKSTIYSASKFAMIGFSNALRLELADAGVYVTTVNPGPIATKFFDKADPSGDYLKSVQQYTLQADVVAKRIYKIFGKNKRELNMPFSLAATAKLYSLFPKTGDYLARKVFNYK</sequence>